<dbReference type="InterPro" id="IPR037066">
    <property type="entry name" value="Plug_dom_sf"/>
</dbReference>
<dbReference type="Gene3D" id="2.60.40.1120">
    <property type="entry name" value="Carboxypeptidase-like, regulatory domain"/>
    <property type="match status" value="1"/>
</dbReference>
<evidence type="ECO:0000256" key="3">
    <source>
        <dbReference type="ARBA" id="ARBA00023237"/>
    </source>
</evidence>
<gene>
    <name evidence="6" type="ORF">H9824_04560</name>
</gene>
<dbReference type="Gene3D" id="2.170.130.10">
    <property type="entry name" value="TonB-dependent receptor, plug domain"/>
    <property type="match status" value="1"/>
</dbReference>
<dbReference type="AlphaFoldDB" id="A0A9D1ZHQ2"/>
<dbReference type="Proteomes" id="UP000886851">
    <property type="component" value="Unassembled WGS sequence"/>
</dbReference>
<dbReference type="PANTHER" id="PTHR40980">
    <property type="entry name" value="PLUG DOMAIN-CONTAINING PROTEIN"/>
    <property type="match status" value="1"/>
</dbReference>
<proteinExistence type="predicted"/>
<dbReference type="Gene3D" id="2.40.170.20">
    <property type="entry name" value="TonB-dependent receptor, beta-barrel domain"/>
    <property type="match status" value="1"/>
</dbReference>
<evidence type="ECO:0000259" key="5">
    <source>
        <dbReference type="Pfam" id="PF14905"/>
    </source>
</evidence>
<dbReference type="Pfam" id="PF13715">
    <property type="entry name" value="CarbopepD_reg_2"/>
    <property type="match status" value="1"/>
</dbReference>
<dbReference type="InterPro" id="IPR008969">
    <property type="entry name" value="CarboxyPept-like_regulatory"/>
</dbReference>
<dbReference type="InterPro" id="IPR036942">
    <property type="entry name" value="Beta-barrel_TonB_sf"/>
</dbReference>
<dbReference type="Pfam" id="PF14905">
    <property type="entry name" value="OMP_b-brl_3"/>
    <property type="match status" value="1"/>
</dbReference>
<name>A0A9D1ZHQ2_9BACE</name>
<dbReference type="SUPFAM" id="SSF56935">
    <property type="entry name" value="Porins"/>
    <property type="match status" value="1"/>
</dbReference>
<dbReference type="GO" id="GO:0009279">
    <property type="term" value="C:cell outer membrane"/>
    <property type="evidence" value="ECO:0007669"/>
    <property type="project" value="UniProtKB-SubCell"/>
</dbReference>
<dbReference type="PROSITE" id="PS51257">
    <property type="entry name" value="PROKAR_LIPOPROTEIN"/>
    <property type="match status" value="1"/>
</dbReference>
<accession>A0A9D1ZHQ2</accession>
<dbReference type="InterPro" id="IPR012910">
    <property type="entry name" value="Plug_dom"/>
</dbReference>
<evidence type="ECO:0000259" key="4">
    <source>
        <dbReference type="Pfam" id="PF07715"/>
    </source>
</evidence>
<keyword evidence="6" id="KW-0675">Receptor</keyword>
<evidence type="ECO:0000313" key="7">
    <source>
        <dbReference type="Proteomes" id="UP000886851"/>
    </source>
</evidence>
<reference evidence="6" key="1">
    <citation type="journal article" date="2021" name="PeerJ">
        <title>Extensive microbial diversity within the chicken gut microbiome revealed by metagenomics and culture.</title>
        <authorList>
            <person name="Gilroy R."/>
            <person name="Ravi A."/>
            <person name="Getino M."/>
            <person name="Pursley I."/>
            <person name="Horton D.L."/>
            <person name="Alikhan N.F."/>
            <person name="Baker D."/>
            <person name="Gharbi K."/>
            <person name="Hall N."/>
            <person name="Watson M."/>
            <person name="Adriaenssens E.M."/>
            <person name="Foster-Nyarko E."/>
            <person name="Jarju S."/>
            <person name="Secka A."/>
            <person name="Antonio M."/>
            <person name="Oren A."/>
            <person name="Chaudhuri R.R."/>
            <person name="La Ragione R."/>
            <person name="Hildebrand F."/>
            <person name="Pallen M.J."/>
        </authorList>
    </citation>
    <scope>NUCLEOTIDE SEQUENCE</scope>
    <source>
        <strain evidence="6">Gambia2-208</strain>
    </source>
</reference>
<reference evidence="6" key="2">
    <citation type="submission" date="2021-04" db="EMBL/GenBank/DDBJ databases">
        <authorList>
            <person name="Gilroy R."/>
        </authorList>
    </citation>
    <scope>NUCLEOTIDE SEQUENCE</scope>
    <source>
        <strain evidence="6">Gambia2-208</strain>
    </source>
</reference>
<evidence type="ECO:0000256" key="2">
    <source>
        <dbReference type="ARBA" id="ARBA00023136"/>
    </source>
</evidence>
<keyword evidence="2" id="KW-0472">Membrane</keyword>
<dbReference type="InterPro" id="IPR041700">
    <property type="entry name" value="OMP_b-brl_3"/>
</dbReference>
<organism evidence="6 7">
    <name type="scientific">Candidatus Bacteroides pullicola</name>
    <dbReference type="NCBI Taxonomy" id="2838475"/>
    <lineage>
        <taxon>Bacteria</taxon>
        <taxon>Pseudomonadati</taxon>
        <taxon>Bacteroidota</taxon>
        <taxon>Bacteroidia</taxon>
        <taxon>Bacteroidales</taxon>
        <taxon>Bacteroidaceae</taxon>
        <taxon>Bacteroides</taxon>
    </lineage>
</organism>
<evidence type="ECO:0000256" key="1">
    <source>
        <dbReference type="ARBA" id="ARBA00004442"/>
    </source>
</evidence>
<dbReference type="SUPFAM" id="SSF49464">
    <property type="entry name" value="Carboxypeptidase regulatory domain-like"/>
    <property type="match status" value="1"/>
</dbReference>
<protein>
    <submittedName>
        <fullName evidence="6">TonB-dependent receptor</fullName>
    </submittedName>
</protein>
<feature type="domain" description="TonB-dependent receptor plug" evidence="4">
    <location>
        <begin position="132"/>
        <end position="220"/>
    </location>
</feature>
<dbReference type="Pfam" id="PF07715">
    <property type="entry name" value="Plug"/>
    <property type="match status" value="1"/>
</dbReference>
<dbReference type="PANTHER" id="PTHR40980:SF5">
    <property type="entry name" value="TONB-DEPENDENT RECEPTOR"/>
    <property type="match status" value="1"/>
</dbReference>
<comment type="caution">
    <text evidence="6">The sequence shown here is derived from an EMBL/GenBank/DDBJ whole genome shotgun (WGS) entry which is preliminary data.</text>
</comment>
<comment type="subcellular location">
    <subcellularLocation>
        <location evidence="1">Cell outer membrane</location>
    </subcellularLocation>
</comment>
<sequence length="899" mass="101397">MTTRLDLGRILFLILFGLLSCMAVMAGNLKGNITDKSTREPLTGATVQVVGTALGAVADLDGNYQLNLKPGTYTLQVSYIGYKTEVVEGLTIGQTDQVMNFELIADTEVLGEVTVTARKNLEGERALQMERQKATLAIENMGAKEMTLKGISNVQEGVKQITGISIADAGQLIVRGLGDRYSTTTLNGLPIASPNPDNKLIPLDLFPSSTVQNITVSKVYDAAVFADYSGAHIDISTKENTVDNFFNVSFNVGGRFNTFGQDFYQMDRGSLFKTPSMDQSIYDMSLIDFEDYVTQNNIFNTTFEVEKKTALPEFGGNIGFGRNIGIGDQTLSLLASFSASNGTQIMKDAFYKTLEATGNVQNDFGYDEYTSSLKLAGLASASMTLRKEDRISYTFFYARNAEDSYQRREGVDAEGHPLIGSNNITHIYTLQNHQLNGLHHFGKQWELTWGGSYGKTSSEEPDRRQVMFEKQDDGSLSLFKLNRQETMRYFGDLNEDEWVGNVALRYKWTDENNVRVGFSYKDKNRDYMGTRFYYNVNRLNPTIDDIYHTDGFLNQENVENGSIVIERRMQPHDTYRAGMEIYAAYAQTDFYPLSNLLVNVGLRYEYAKQWVEYAMEGQTKFQSRRDMNKHDIFPTVNLKYSINDKNNLRFSLSRTITRPSFIEMAPFLYQESYGAAQIRGNEELQNGYNYNFDLRYERFGEDGDMFSITGYFKHLDKPIERIQRLQGGATMHSFQNAEQGMATGIEAEVRKQLVKDLRLGANVSYMYTNVKLPEGGAYTNKERSLQGASPILLNADLTYSPRFGEDKQLNLALLYNLQGKRIHAVGVSQLGDIKEQTRHTMNFRASYALNSRCTLSLQVDDLLNRAIVFKQDVPSTGEVIEVERYKDGAGFSIGFSYKL</sequence>
<feature type="domain" description="Outer membrane protein beta-barrel" evidence="5">
    <location>
        <begin position="553"/>
        <end position="897"/>
    </location>
</feature>
<evidence type="ECO:0000313" key="6">
    <source>
        <dbReference type="EMBL" id="HIY87963.1"/>
    </source>
</evidence>
<keyword evidence="3" id="KW-0998">Cell outer membrane</keyword>
<dbReference type="EMBL" id="DXCV01000034">
    <property type="protein sequence ID" value="HIY87963.1"/>
    <property type="molecule type" value="Genomic_DNA"/>
</dbReference>